<dbReference type="EMBL" id="PGOL01009105">
    <property type="protein sequence ID" value="PKI31240.1"/>
    <property type="molecule type" value="Genomic_DNA"/>
</dbReference>
<dbReference type="AlphaFoldDB" id="A0A2I0HIB4"/>
<evidence type="ECO:0000313" key="1">
    <source>
        <dbReference type="EMBL" id="PKI31240.1"/>
    </source>
</evidence>
<keyword evidence="2" id="KW-1185">Reference proteome</keyword>
<proteinExistence type="predicted"/>
<accession>A0A2I0HIB4</accession>
<reference evidence="1 2" key="1">
    <citation type="submission" date="2017-11" db="EMBL/GenBank/DDBJ databases">
        <title>De-novo sequencing of pomegranate (Punica granatum L.) genome.</title>
        <authorList>
            <person name="Akparov Z."/>
            <person name="Amiraslanov A."/>
            <person name="Hajiyeva S."/>
            <person name="Abbasov M."/>
            <person name="Kaur K."/>
            <person name="Hamwieh A."/>
            <person name="Solovyev V."/>
            <person name="Salamov A."/>
            <person name="Braich B."/>
            <person name="Kosarev P."/>
            <person name="Mahmoud A."/>
            <person name="Hajiyev E."/>
            <person name="Babayeva S."/>
            <person name="Izzatullayeva V."/>
            <person name="Mammadov A."/>
            <person name="Mammadov A."/>
            <person name="Sharifova S."/>
            <person name="Ojaghi J."/>
            <person name="Eynullazada K."/>
            <person name="Bayramov B."/>
            <person name="Abdulazimova A."/>
            <person name="Shahmuradov I."/>
        </authorList>
    </citation>
    <scope>NUCLEOTIDE SEQUENCE [LARGE SCALE GENOMIC DNA]</scope>
    <source>
        <strain evidence="2">cv. AG2017</strain>
        <tissue evidence="1">Leaf</tissue>
    </source>
</reference>
<dbReference type="Proteomes" id="UP000233551">
    <property type="component" value="Unassembled WGS sequence"/>
</dbReference>
<protein>
    <submittedName>
        <fullName evidence="1">Uncharacterized protein</fullName>
    </submittedName>
</protein>
<organism evidence="1 2">
    <name type="scientific">Punica granatum</name>
    <name type="common">Pomegranate</name>
    <dbReference type="NCBI Taxonomy" id="22663"/>
    <lineage>
        <taxon>Eukaryota</taxon>
        <taxon>Viridiplantae</taxon>
        <taxon>Streptophyta</taxon>
        <taxon>Embryophyta</taxon>
        <taxon>Tracheophyta</taxon>
        <taxon>Spermatophyta</taxon>
        <taxon>Magnoliopsida</taxon>
        <taxon>eudicotyledons</taxon>
        <taxon>Gunneridae</taxon>
        <taxon>Pentapetalae</taxon>
        <taxon>rosids</taxon>
        <taxon>malvids</taxon>
        <taxon>Myrtales</taxon>
        <taxon>Lythraceae</taxon>
        <taxon>Punica</taxon>
    </lineage>
</organism>
<evidence type="ECO:0000313" key="2">
    <source>
        <dbReference type="Proteomes" id="UP000233551"/>
    </source>
</evidence>
<sequence length="51" mass="6176">MRLWHQVQERAILVEELISDAEAVCRRLYNTLVGIQMVVIEDWFRRTVEME</sequence>
<comment type="caution">
    <text evidence="1">The sequence shown here is derived from an EMBL/GenBank/DDBJ whole genome shotgun (WGS) entry which is preliminary data.</text>
</comment>
<name>A0A2I0HIB4_PUNGR</name>
<gene>
    <name evidence="1" type="ORF">CRG98_048368</name>
</gene>